<accession>A0ABN7SBA5</accession>
<reference evidence="1 2" key="1">
    <citation type="submission" date="2021-04" db="EMBL/GenBank/DDBJ databases">
        <authorList>
            <person name="Bliznina A."/>
        </authorList>
    </citation>
    <scope>NUCLEOTIDE SEQUENCE [LARGE SCALE GENOMIC DNA]</scope>
</reference>
<organism evidence="1 2">
    <name type="scientific">Oikopleura dioica</name>
    <name type="common">Tunicate</name>
    <dbReference type="NCBI Taxonomy" id="34765"/>
    <lineage>
        <taxon>Eukaryota</taxon>
        <taxon>Metazoa</taxon>
        <taxon>Chordata</taxon>
        <taxon>Tunicata</taxon>
        <taxon>Appendicularia</taxon>
        <taxon>Copelata</taxon>
        <taxon>Oikopleuridae</taxon>
        <taxon>Oikopleura</taxon>
    </lineage>
</organism>
<evidence type="ECO:0000313" key="2">
    <source>
        <dbReference type="Proteomes" id="UP001158576"/>
    </source>
</evidence>
<dbReference type="Proteomes" id="UP001158576">
    <property type="component" value="Chromosome XSR"/>
</dbReference>
<evidence type="ECO:0000313" key="1">
    <source>
        <dbReference type="EMBL" id="CAG5094564.1"/>
    </source>
</evidence>
<sequence length="112" mass="13317">MSRAVGVSRVLSRRFLTYETTKTHKDHSATRKFLLNKLFGQGKLSEKQYFANEYKRSCMWSTGLWLLWSMWIFNDKWDSVSFLVKSNKTPQMYPAVPVKELHWTPFGWGFWG</sequence>
<name>A0ABN7SBA5_OIKDI</name>
<keyword evidence="2" id="KW-1185">Reference proteome</keyword>
<proteinExistence type="predicted"/>
<protein>
    <submittedName>
        <fullName evidence="1">Oidioi.mRNA.OKI2018_I69.XSR.g13668.t1.cds</fullName>
    </submittedName>
</protein>
<dbReference type="EMBL" id="OU015569">
    <property type="protein sequence ID" value="CAG5094564.1"/>
    <property type="molecule type" value="Genomic_DNA"/>
</dbReference>
<gene>
    <name evidence="1" type="ORF">OKIOD_LOCUS5226</name>
</gene>